<dbReference type="AlphaFoldDB" id="A0AAW0FK25"/>
<evidence type="ECO:0000313" key="2">
    <source>
        <dbReference type="Proteomes" id="UP001385951"/>
    </source>
</evidence>
<name>A0AAW0FK25_9APHY</name>
<gene>
    <name evidence="1" type="ORF">QCA50_020034</name>
</gene>
<comment type="caution">
    <text evidence="1">The sequence shown here is derived from an EMBL/GenBank/DDBJ whole genome shotgun (WGS) entry which is preliminary data.</text>
</comment>
<dbReference type="EMBL" id="JASBNA010000098">
    <property type="protein sequence ID" value="KAK7677005.1"/>
    <property type="molecule type" value="Genomic_DNA"/>
</dbReference>
<sequence length="660" mass="75348">MDFHLVAHHCSTGFTLKLMRSDRLISDVEDGFVGYEYEGDKTCKRLYSISKTKQVWVNLYYHEVVKRSLYFAPYWKHIDDLDDSLLEGLILHALRLEYRISTNHAPHVVPFYQKRSVSWIRLLRSHWLLVASSDDVTSVIALWSVSALLSSTGTPTPLTEAFLSAPVINGAIDIRESEVIFALELRGRIDQVELLSVVNCDGRPHICRLRTIRHAGHLRFIQGDHIGVSLVEDMNVPCIIQWREGIIQPLQHHPDTQGGAIAMYMADGWIAVVRRRVAEIYIYNDECKMRWRGASFSHVIGSAAFSKVTKSSLRLCLTYWAGIFVYEVRCDVAKDYFSMNLLFQYETRETNGFCPLASHGVLGVTGESISWIEGDDESDFTYTTRVASTGIRCCDQKNPKPAVFKWHNENTPALYALGVYDFDEARGVLVLGNVFGELSILDFSASDPHQFEGCLAESLEPAPYIQQELLPTAEIESYPAPPFPHFWNTPHVRTETMEFWNNNRPAVVPEGWSADLQGTDEEVDWFTHYSGDMHSSGLRMWNLENAGHFYGRPLPLIHRTDDQGTFWIIFSAGGLFFISCYEYAENFMVARPGITLEELAESLMFRLSSPVAEDLKYDVTQIAIGSRFRHSMGQEMLNHKRIRYQELYNRAGENEQMKES</sequence>
<proteinExistence type="predicted"/>
<evidence type="ECO:0000313" key="1">
    <source>
        <dbReference type="EMBL" id="KAK7677005.1"/>
    </source>
</evidence>
<dbReference type="Proteomes" id="UP001385951">
    <property type="component" value="Unassembled WGS sequence"/>
</dbReference>
<organism evidence="1 2">
    <name type="scientific">Cerrena zonata</name>
    <dbReference type="NCBI Taxonomy" id="2478898"/>
    <lineage>
        <taxon>Eukaryota</taxon>
        <taxon>Fungi</taxon>
        <taxon>Dikarya</taxon>
        <taxon>Basidiomycota</taxon>
        <taxon>Agaricomycotina</taxon>
        <taxon>Agaricomycetes</taxon>
        <taxon>Polyporales</taxon>
        <taxon>Cerrenaceae</taxon>
        <taxon>Cerrena</taxon>
    </lineage>
</organism>
<reference evidence="1 2" key="1">
    <citation type="submission" date="2022-09" db="EMBL/GenBank/DDBJ databases">
        <authorList>
            <person name="Palmer J.M."/>
        </authorList>
    </citation>
    <scope>NUCLEOTIDE SEQUENCE [LARGE SCALE GENOMIC DNA]</scope>
    <source>
        <strain evidence="1 2">DSM 7382</strain>
    </source>
</reference>
<keyword evidence="2" id="KW-1185">Reference proteome</keyword>
<accession>A0AAW0FK25</accession>
<protein>
    <submittedName>
        <fullName evidence="1">Uncharacterized protein</fullName>
    </submittedName>
</protein>